<dbReference type="AlphaFoldDB" id="A0A0P9XME0"/>
<feature type="transmembrane region" description="Helical" evidence="1">
    <location>
        <begin position="57"/>
        <end position="74"/>
    </location>
</feature>
<keyword evidence="1" id="KW-1133">Transmembrane helix</keyword>
<dbReference type="RefSeq" id="WP_004667248.1">
    <property type="nucleotide sequence ID" value="NZ_CP166925.2"/>
</dbReference>
<feature type="transmembrane region" description="Helical" evidence="1">
    <location>
        <begin position="12"/>
        <end position="30"/>
    </location>
</feature>
<sequence>MWVWRETREKWLLAAALVVLGGIVLINLRLDVWHWLKGSEAAAFLAAEATGSVTSDLLVGLFSAYVFYVVIELIPSYRRERLTLTPLNLIVASVIDAYERTRVFGHETPITSIDVSILALHSLNAHKSSVVTNAQILKLKFAMETAHSRYPDFQHCLTLAASISPDHALDWLVLTDKVRLLADQYGSWPLHPFPENLGSELSEQQCRDPACLAAFDKYQRDMQLMSGTLKLRVLEVIEASIFWMQRQAS</sequence>
<evidence type="ECO:0000313" key="3">
    <source>
        <dbReference type="Proteomes" id="UP000050396"/>
    </source>
</evidence>
<reference evidence="2 3" key="1">
    <citation type="submission" date="2015-09" db="EMBL/GenBank/DDBJ databases">
        <title>Genome announcement of multiple Pseudomonas syringae strains.</title>
        <authorList>
            <person name="Thakur S."/>
            <person name="Wang P.W."/>
            <person name="Gong Y."/>
            <person name="Weir B.S."/>
            <person name="Guttman D.S."/>
        </authorList>
    </citation>
    <scope>NUCLEOTIDE SEQUENCE [LARGE SCALE GENOMIC DNA]</scope>
    <source>
        <strain evidence="2 3">ICMP2740</strain>
    </source>
</reference>
<evidence type="ECO:0000256" key="1">
    <source>
        <dbReference type="SAM" id="Phobius"/>
    </source>
</evidence>
<dbReference type="Proteomes" id="UP000050396">
    <property type="component" value="Unassembled WGS sequence"/>
</dbReference>
<organism evidence="2 3">
    <name type="scientific">Pseudomonas savastanoi pv. phaseolicola</name>
    <name type="common">Pseudomonas syringae pv. phaseolicola</name>
    <dbReference type="NCBI Taxonomy" id="319"/>
    <lineage>
        <taxon>Bacteria</taxon>
        <taxon>Pseudomonadati</taxon>
        <taxon>Pseudomonadota</taxon>
        <taxon>Gammaproteobacteria</taxon>
        <taxon>Pseudomonadales</taxon>
        <taxon>Pseudomonadaceae</taxon>
        <taxon>Pseudomonas</taxon>
    </lineage>
</organism>
<name>A0A0P9XME0_PSESH</name>
<keyword evidence="1" id="KW-0812">Transmembrane</keyword>
<keyword evidence="1" id="KW-0472">Membrane</keyword>
<accession>A0A0P9XME0</accession>
<proteinExistence type="predicted"/>
<evidence type="ECO:0000313" key="2">
    <source>
        <dbReference type="EMBL" id="KPY21060.1"/>
    </source>
</evidence>
<comment type="caution">
    <text evidence="2">The sequence shown here is derived from an EMBL/GenBank/DDBJ whole genome shotgun (WGS) entry which is preliminary data.</text>
</comment>
<gene>
    <name evidence="2" type="ORF">ALO55_03876</name>
</gene>
<protein>
    <submittedName>
        <fullName evidence="2">Uncharacterized protein</fullName>
    </submittedName>
</protein>
<dbReference type="EMBL" id="LJQZ01000044">
    <property type="protein sequence ID" value="KPY21060.1"/>
    <property type="molecule type" value="Genomic_DNA"/>
</dbReference>